<dbReference type="EMBL" id="JAMWBK010000002">
    <property type="protein sequence ID" value="KAJ8907494.1"/>
    <property type="molecule type" value="Genomic_DNA"/>
</dbReference>
<accession>A0AAV8UZK2</accession>
<organism evidence="2 3">
    <name type="scientific">Rhodosorus marinus</name>
    <dbReference type="NCBI Taxonomy" id="101924"/>
    <lineage>
        <taxon>Eukaryota</taxon>
        <taxon>Rhodophyta</taxon>
        <taxon>Stylonematophyceae</taxon>
        <taxon>Stylonematales</taxon>
        <taxon>Stylonemataceae</taxon>
        <taxon>Rhodosorus</taxon>
    </lineage>
</organism>
<gene>
    <name evidence="2" type="ORF">NDN08_007605</name>
</gene>
<comment type="caution">
    <text evidence="2">The sequence shown here is derived from an EMBL/GenBank/DDBJ whole genome shotgun (WGS) entry which is preliminary data.</text>
</comment>
<feature type="compositionally biased region" description="Low complexity" evidence="1">
    <location>
        <begin position="1"/>
        <end position="15"/>
    </location>
</feature>
<name>A0AAV8UZK2_9RHOD</name>
<reference evidence="2 3" key="1">
    <citation type="journal article" date="2023" name="Nat. Commun.">
        <title>Origin of minicircular mitochondrial genomes in red algae.</title>
        <authorList>
            <person name="Lee Y."/>
            <person name="Cho C.H."/>
            <person name="Lee Y.M."/>
            <person name="Park S.I."/>
            <person name="Yang J.H."/>
            <person name="West J.A."/>
            <person name="Bhattacharya D."/>
            <person name="Yoon H.S."/>
        </authorList>
    </citation>
    <scope>NUCLEOTIDE SEQUENCE [LARGE SCALE GENOMIC DNA]</scope>
    <source>
        <strain evidence="2 3">CCMP1338</strain>
        <tissue evidence="2">Whole cell</tissue>
    </source>
</reference>
<sequence length="106" mass="11489">MTGETDLNETTTDTEIPMEAENVQPSGPRALPTSPDEVPAAADPAAVFLQQLRACDQFCQAVGIAEGDTAEFYKATFKLYSRLGSTKDLKGVTSHLYQLADSPHLW</sequence>
<keyword evidence="3" id="KW-1185">Reference proteome</keyword>
<dbReference type="Proteomes" id="UP001157974">
    <property type="component" value="Unassembled WGS sequence"/>
</dbReference>
<evidence type="ECO:0000313" key="2">
    <source>
        <dbReference type="EMBL" id="KAJ8907494.1"/>
    </source>
</evidence>
<feature type="region of interest" description="Disordered" evidence="1">
    <location>
        <begin position="1"/>
        <end position="39"/>
    </location>
</feature>
<dbReference type="AlphaFoldDB" id="A0AAV8UZK2"/>
<evidence type="ECO:0000313" key="3">
    <source>
        <dbReference type="Proteomes" id="UP001157974"/>
    </source>
</evidence>
<protein>
    <submittedName>
        <fullName evidence="2">Uncharacterized protein</fullName>
    </submittedName>
</protein>
<proteinExistence type="predicted"/>
<evidence type="ECO:0000256" key="1">
    <source>
        <dbReference type="SAM" id="MobiDB-lite"/>
    </source>
</evidence>